<comment type="caution">
    <text evidence="1">The sequence shown here is derived from an EMBL/GenBank/DDBJ whole genome shotgun (WGS) entry which is preliminary data.</text>
</comment>
<evidence type="ECO:0000313" key="2">
    <source>
        <dbReference type="Proteomes" id="UP000762676"/>
    </source>
</evidence>
<reference evidence="1 2" key="1">
    <citation type="journal article" date="2021" name="Elife">
        <title>Chloroplast acquisition without the gene transfer in kleptoplastic sea slugs, Plakobranchus ocellatus.</title>
        <authorList>
            <person name="Maeda T."/>
            <person name="Takahashi S."/>
            <person name="Yoshida T."/>
            <person name="Shimamura S."/>
            <person name="Takaki Y."/>
            <person name="Nagai Y."/>
            <person name="Toyoda A."/>
            <person name="Suzuki Y."/>
            <person name="Arimoto A."/>
            <person name="Ishii H."/>
            <person name="Satoh N."/>
            <person name="Nishiyama T."/>
            <person name="Hasebe M."/>
            <person name="Maruyama T."/>
            <person name="Minagawa J."/>
            <person name="Obokata J."/>
            <person name="Shigenobu S."/>
        </authorList>
    </citation>
    <scope>NUCLEOTIDE SEQUENCE [LARGE SCALE GENOMIC DNA]</scope>
</reference>
<organism evidence="1 2">
    <name type="scientific">Elysia marginata</name>
    <dbReference type="NCBI Taxonomy" id="1093978"/>
    <lineage>
        <taxon>Eukaryota</taxon>
        <taxon>Metazoa</taxon>
        <taxon>Spiralia</taxon>
        <taxon>Lophotrochozoa</taxon>
        <taxon>Mollusca</taxon>
        <taxon>Gastropoda</taxon>
        <taxon>Heterobranchia</taxon>
        <taxon>Euthyneura</taxon>
        <taxon>Panpulmonata</taxon>
        <taxon>Sacoglossa</taxon>
        <taxon>Placobranchoidea</taxon>
        <taxon>Plakobranchidae</taxon>
        <taxon>Elysia</taxon>
    </lineage>
</organism>
<proteinExistence type="predicted"/>
<protein>
    <submittedName>
        <fullName evidence="1">Uncharacterized protein</fullName>
    </submittedName>
</protein>
<accession>A0AAV4JW78</accession>
<sequence>MKIYEFGDDFCRTTIATYNRSSRVPFFVYFRENVKSSWCRMGCKDCYSDFWGDFPVPNTLFECLGDDFIIFIDGISGERLVVRNIAELFGAFSYIIAGVQYLDCTTFVCWFDSDIFTLITLTDEGELL</sequence>
<dbReference type="AlphaFoldDB" id="A0AAV4JW78"/>
<name>A0AAV4JW78_9GAST</name>
<keyword evidence="2" id="KW-1185">Reference proteome</keyword>
<dbReference type="Proteomes" id="UP000762676">
    <property type="component" value="Unassembled WGS sequence"/>
</dbReference>
<dbReference type="EMBL" id="BMAT01003459">
    <property type="protein sequence ID" value="GFS25970.1"/>
    <property type="molecule type" value="Genomic_DNA"/>
</dbReference>
<gene>
    <name evidence="1" type="ORF">ElyMa_001701900</name>
</gene>
<evidence type="ECO:0000313" key="1">
    <source>
        <dbReference type="EMBL" id="GFS25970.1"/>
    </source>
</evidence>